<dbReference type="InterPro" id="IPR036390">
    <property type="entry name" value="WH_DNA-bd_sf"/>
</dbReference>
<feature type="region of interest" description="Disordered" evidence="4">
    <location>
        <begin position="53"/>
        <end position="72"/>
    </location>
</feature>
<dbReference type="EMBL" id="MCHX01000057">
    <property type="protein sequence ID" value="OFJ51743.1"/>
    <property type="molecule type" value="Genomic_DNA"/>
</dbReference>
<feature type="compositionally biased region" description="Basic and acidic residues" evidence="4">
    <location>
        <begin position="62"/>
        <end position="72"/>
    </location>
</feature>
<dbReference type="GO" id="GO:0003700">
    <property type="term" value="F:DNA-binding transcription factor activity"/>
    <property type="evidence" value="ECO:0007669"/>
    <property type="project" value="InterPro"/>
</dbReference>
<dbReference type="InterPro" id="IPR036388">
    <property type="entry name" value="WH-like_DNA-bd_sf"/>
</dbReference>
<organism evidence="6 7">
    <name type="scientific">Mycolicibacterium grossiae</name>
    <dbReference type="NCBI Taxonomy" id="1552759"/>
    <lineage>
        <taxon>Bacteria</taxon>
        <taxon>Bacillati</taxon>
        <taxon>Actinomycetota</taxon>
        <taxon>Actinomycetes</taxon>
        <taxon>Mycobacteriales</taxon>
        <taxon>Mycobacteriaceae</taxon>
        <taxon>Mycolicibacterium</taxon>
    </lineage>
</organism>
<gene>
    <name evidence="6" type="ORF">BEL07_21200</name>
</gene>
<keyword evidence="3" id="KW-0804">Transcription</keyword>
<feature type="domain" description="HTH deoR-type" evidence="5">
    <location>
        <begin position="3"/>
        <end position="58"/>
    </location>
</feature>
<dbReference type="PROSITE" id="PS00894">
    <property type="entry name" value="HTH_DEOR_1"/>
    <property type="match status" value="1"/>
</dbReference>
<dbReference type="Pfam" id="PF00455">
    <property type="entry name" value="DeoRC"/>
    <property type="match status" value="1"/>
</dbReference>
<dbReference type="SMART" id="SM01134">
    <property type="entry name" value="DeoRC"/>
    <property type="match status" value="1"/>
</dbReference>
<dbReference type="InterPro" id="IPR050313">
    <property type="entry name" value="Carb_Metab_HTH_regulators"/>
</dbReference>
<keyword evidence="2" id="KW-0238">DNA-binding</keyword>
<dbReference type="InterPro" id="IPR018356">
    <property type="entry name" value="Tscrpt_reg_HTH_DeoR_CS"/>
</dbReference>
<dbReference type="Gene3D" id="1.10.10.10">
    <property type="entry name" value="Winged helix-like DNA-binding domain superfamily/Winged helix DNA-binding domain"/>
    <property type="match status" value="1"/>
</dbReference>
<keyword evidence="7" id="KW-1185">Reference proteome</keyword>
<reference evidence="6 7" key="1">
    <citation type="submission" date="2016-09" db="EMBL/GenBank/DDBJ databases">
        <title>genome sequence of Mycobacterium sp. 739 SCH.</title>
        <authorList>
            <person name="Greninger A.L."/>
            <person name="Qin X."/>
            <person name="Jerome K."/>
            <person name="Vora S."/>
            <person name="Quinn K."/>
        </authorList>
    </citation>
    <scope>NUCLEOTIDE SEQUENCE [LARGE SCALE GENOMIC DNA]</scope>
    <source>
        <strain evidence="6 7">SCH</strain>
    </source>
</reference>
<dbReference type="PRINTS" id="PR00037">
    <property type="entry name" value="HTHLACR"/>
</dbReference>
<dbReference type="GO" id="GO:0003677">
    <property type="term" value="F:DNA binding"/>
    <property type="evidence" value="ECO:0007669"/>
    <property type="project" value="UniProtKB-KW"/>
</dbReference>
<evidence type="ECO:0000313" key="6">
    <source>
        <dbReference type="EMBL" id="OFJ51743.1"/>
    </source>
</evidence>
<dbReference type="PANTHER" id="PTHR30363">
    <property type="entry name" value="HTH-TYPE TRANSCRIPTIONAL REGULATOR SRLR-RELATED"/>
    <property type="match status" value="1"/>
</dbReference>
<proteinExistence type="predicted"/>
<evidence type="ECO:0000256" key="4">
    <source>
        <dbReference type="SAM" id="MobiDB-lite"/>
    </source>
</evidence>
<dbReference type="InterPro" id="IPR037171">
    <property type="entry name" value="NagB/RpiA_transferase-like"/>
</dbReference>
<dbReference type="SUPFAM" id="SSF100950">
    <property type="entry name" value="NagB/RpiA/CoA transferase-like"/>
    <property type="match status" value="1"/>
</dbReference>
<sequence length="262" mass="27357">MLAAERRRAILASLQSGGAVRVADLAAALSVSEMTVRRDLDALDAQELLSKVHGGAVTRHHRGDEPRSAEKAQQRRAEKVAIARAAAALVDDGMTIAIGAGSTTTELARLLRVRPSVTVITNSLPVFDVLTAPDAESPGPAAYLSGGTRTPSDALVGPIADTALASFRVDATFLGVHGVDEHAGLTSPNVAEAQTNRTLIEISARLVVLADHTKYGEVGACVFARLDQVHALIVDDGLNADARSVLDERVGELTVVTPGEHS</sequence>
<evidence type="ECO:0000256" key="1">
    <source>
        <dbReference type="ARBA" id="ARBA00023015"/>
    </source>
</evidence>
<dbReference type="Proteomes" id="UP000178953">
    <property type="component" value="Unassembled WGS sequence"/>
</dbReference>
<comment type="caution">
    <text evidence="6">The sequence shown here is derived from an EMBL/GenBank/DDBJ whole genome shotgun (WGS) entry which is preliminary data.</text>
</comment>
<protein>
    <submittedName>
        <fullName evidence="6">DeoR family transcriptional regulator</fullName>
    </submittedName>
</protein>
<dbReference type="AlphaFoldDB" id="A0A1E8PZQ4"/>
<evidence type="ECO:0000256" key="2">
    <source>
        <dbReference type="ARBA" id="ARBA00023125"/>
    </source>
</evidence>
<dbReference type="PANTHER" id="PTHR30363:SF44">
    <property type="entry name" value="AGA OPERON TRANSCRIPTIONAL REPRESSOR-RELATED"/>
    <property type="match status" value="1"/>
</dbReference>
<dbReference type="SMART" id="SM00420">
    <property type="entry name" value="HTH_DEOR"/>
    <property type="match status" value="1"/>
</dbReference>
<dbReference type="InterPro" id="IPR001034">
    <property type="entry name" value="DeoR_HTH"/>
</dbReference>
<evidence type="ECO:0000313" key="7">
    <source>
        <dbReference type="Proteomes" id="UP000178953"/>
    </source>
</evidence>
<dbReference type="InterPro" id="IPR014036">
    <property type="entry name" value="DeoR-like_C"/>
</dbReference>
<name>A0A1E8PZQ4_9MYCO</name>
<evidence type="ECO:0000259" key="5">
    <source>
        <dbReference type="PROSITE" id="PS51000"/>
    </source>
</evidence>
<dbReference type="Pfam" id="PF08220">
    <property type="entry name" value="HTH_DeoR"/>
    <property type="match status" value="1"/>
</dbReference>
<dbReference type="Gene3D" id="3.40.50.1360">
    <property type="match status" value="1"/>
</dbReference>
<keyword evidence="1" id="KW-0805">Transcription regulation</keyword>
<accession>A0A1E8PZQ4</accession>
<dbReference type="PROSITE" id="PS51000">
    <property type="entry name" value="HTH_DEOR_2"/>
    <property type="match status" value="1"/>
</dbReference>
<dbReference type="OrthoDB" id="7688673at2"/>
<dbReference type="SUPFAM" id="SSF46785">
    <property type="entry name" value="Winged helix' DNA-binding domain"/>
    <property type="match status" value="1"/>
</dbReference>
<dbReference type="RefSeq" id="WP_070355042.1">
    <property type="nucleotide sequence ID" value="NZ_CP043474.1"/>
</dbReference>
<evidence type="ECO:0000256" key="3">
    <source>
        <dbReference type="ARBA" id="ARBA00023163"/>
    </source>
</evidence>